<protein>
    <submittedName>
        <fullName evidence="1">DUF484 family protein</fullName>
    </submittedName>
</protein>
<dbReference type="InterPro" id="IPR007435">
    <property type="entry name" value="DUF484"/>
</dbReference>
<dbReference type="EMBL" id="JAUCDY010000005">
    <property type="protein sequence ID" value="MDM7857770.1"/>
    <property type="molecule type" value="Genomic_DNA"/>
</dbReference>
<name>A0ABT7SNK2_9GAMM</name>
<reference evidence="1 2" key="1">
    <citation type="submission" date="2023-06" db="EMBL/GenBank/DDBJ databases">
        <title>Thiopseudomonas sp. CY1220 draft genome sequence.</title>
        <authorList>
            <person name="Zhao G."/>
            <person name="An M."/>
        </authorList>
    </citation>
    <scope>NUCLEOTIDE SEQUENCE [LARGE SCALE GENOMIC DNA]</scope>
    <source>
        <strain evidence="1 2">CY1220</strain>
    </source>
</reference>
<gene>
    <name evidence="1" type="ORF">QEZ41_05695</name>
</gene>
<proteinExistence type="predicted"/>
<dbReference type="RefSeq" id="WP_289410431.1">
    <property type="nucleotide sequence ID" value="NZ_JAUCDY010000005.1"/>
</dbReference>
<sequence length="229" mass="25359">MTDTQGEVKILDDALVADYLRRHPNFFLAQDDLLADLKIPHARGTSVSLVERQMAVLRQRGLDMRSRLTQLLEVARDNDRLFQLTRDLTLQLLEADSLEALVAALEDSLKQKFKVEFVGLVFFAQEPLAVGRTETLTDAQKKISGLLVGIPVCGALRESELQFLFGEQQAQSIQSAAVISIAHKEKLGVLALGSENPQQYSNAVDTLFLDYIAQVVARLLPTLLASTKN</sequence>
<dbReference type="Pfam" id="PF04340">
    <property type="entry name" value="DUF484"/>
    <property type="match status" value="1"/>
</dbReference>
<dbReference type="PANTHER" id="PTHR38765:SF1">
    <property type="entry name" value="DUF484 DOMAIN-CONTAINING PROTEIN"/>
    <property type="match status" value="1"/>
</dbReference>
<dbReference type="PANTHER" id="PTHR38765">
    <property type="entry name" value="DUF484 DOMAIN-CONTAINING PROTEIN"/>
    <property type="match status" value="1"/>
</dbReference>
<comment type="caution">
    <text evidence="1">The sequence shown here is derived from an EMBL/GenBank/DDBJ whole genome shotgun (WGS) entry which is preliminary data.</text>
</comment>
<accession>A0ABT7SNK2</accession>
<evidence type="ECO:0000313" key="2">
    <source>
        <dbReference type="Proteomes" id="UP001241056"/>
    </source>
</evidence>
<dbReference type="InterPro" id="IPR029016">
    <property type="entry name" value="GAF-like_dom_sf"/>
</dbReference>
<evidence type="ECO:0000313" key="1">
    <source>
        <dbReference type="EMBL" id="MDM7857770.1"/>
    </source>
</evidence>
<dbReference type="Proteomes" id="UP001241056">
    <property type="component" value="Unassembled WGS sequence"/>
</dbReference>
<organism evidence="1 2">
    <name type="scientific">Thiopseudomonas acetoxidans</name>
    <dbReference type="NCBI Taxonomy" id="3041622"/>
    <lineage>
        <taxon>Bacteria</taxon>
        <taxon>Pseudomonadati</taxon>
        <taxon>Pseudomonadota</taxon>
        <taxon>Gammaproteobacteria</taxon>
        <taxon>Pseudomonadales</taxon>
        <taxon>Pseudomonadaceae</taxon>
        <taxon>Thiopseudomonas</taxon>
    </lineage>
</organism>
<keyword evidence="2" id="KW-1185">Reference proteome</keyword>
<dbReference type="Gene3D" id="3.30.450.40">
    <property type="match status" value="1"/>
</dbReference>
<dbReference type="SUPFAM" id="SSF55781">
    <property type="entry name" value="GAF domain-like"/>
    <property type="match status" value="1"/>
</dbReference>